<keyword evidence="1" id="KW-1133">Transmembrane helix</keyword>
<proteinExistence type="predicted"/>
<feature type="transmembrane region" description="Helical" evidence="1">
    <location>
        <begin position="9"/>
        <end position="28"/>
    </location>
</feature>
<gene>
    <name evidence="3" type="ORF">AAD027_09265</name>
</gene>
<evidence type="ECO:0000313" key="4">
    <source>
        <dbReference type="Proteomes" id="UP001459204"/>
    </source>
</evidence>
<feature type="transmembrane region" description="Helical" evidence="1">
    <location>
        <begin position="196"/>
        <end position="215"/>
    </location>
</feature>
<keyword evidence="1" id="KW-0812">Transmembrane</keyword>
<feature type="domain" description="Acyltransferase 3" evidence="2">
    <location>
        <begin position="5"/>
        <end position="370"/>
    </location>
</feature>
<protein>
    <submittedName>
        <fullName evidence="3">Acyltransferase family protein</fullName>
    </submittedName>
</protein>
<feature type="transmembrane region" description="Helical" evidence="1">
    <location>
        <begin position="53"/>
        <end position="71"/>
    </location>
</feature>
<evidence type="ECO:0000259" key="2">
    <source>
        <dbReference type="Pfam" id="PF01757"/>
    </source>
</evidence>
<sequence>MQRRHDLDWVRVCAFGLLVLYHVGMYYVSWDWHVKSPDAGSALEPFMMLSSPWRLSLLFLVSGVATAFLLGKAQRTAASTGDRVRFLGGRSWRLLPPLIFGMLVVVPPQSYYQVVEQLPGGYHEGFLVFYGRYLTAYPGFCDTEGGCLAIPTWNHLWFVAYLWVYTVALWLLWTLSPRVLDAAGGGLAKALKGWGLLLWPILFFAMARAALIGIFDSTHALVDDWYNHVQYFGIFLLGFLIARSEGVWAAMQRSRGIALVLWLGSWLAIVTYFAHFVEVAPPQWLRLLMRAAWGLNQWCAIVAILGFARSLAPGDGPVLRYLVPAVFPIYILHQTVIVVLAHHFKAFGLAPWIEGPVLVMLTFALCFAGYEVIRRMRWLRPLFGLTAAAPATRASSGVDARAA</sequence>
<name>A0ABU9J005_9GAMM</name>
<dbReference type="Proteomes" id="UP001459204">
    <property type="component" value="Unassembled WGS sequence"/>
</dbReference>
<dbReference type="GO" id="GO:0016746">
    <property type="term" value="F:acyltransferase activity"/>
    <property type="evidence" value="ECO:0007669"/>
    <property type="project" value="UniProtKB-KW"/>
</dbReference>
<feature type="transmembrane region" description="Helical" evidence="1">
    <location>
        <begin position="287"/>
        <end position="307"/>
    </location>
</feature>
<keyword evidence="3" id="KW-0012">Acyltransferase</keyword>
<evidence type="ECO:0000256" key="1">
    <source>
        <dbReference type="SAM" id="Phobius"/>
    </source>
</evidence>
<keyword evidence="1" id="KW-0472">Membrane</keyword>
<reference evidence="3 4" key="1">
    <citation type="submission" date="2024-04" db="EMBL/GenBank/DDBJ databases">
        <title>Draft genome sequence of Pseudoxanthomonas putridarboris WD12.</title>
        <authorList>
            <person name="Oh J."/>
        </authorList>
    </citation>
    <scope>NUCLEOTIDE SEQUENCE [LARGE SCALE GENOMIC DNA]</scope>
    <source>
        <strain evidence="3 4">WD12</strain>
    </source>
</reference>
<dbReference type="PANTHER" id="PTHR36927:SF3">
    <property type="entry name" value="GLUCANS BIOSYNTHESIS PROTEIN C"/>
    <property type="match status" value="1"/>
</dbReference>
<feature type="transmembrane region" description="Helical" evidence="1">
    <location>
        <begin position="256"/>
        <end position="275"/>
    </location>
</feature>
<keyword evidence="3" id="KW-0808">Transferase</keyword>
<dbReference type="InterPro" id="IPR002656">
    <property type="entry name" value="Acyl_transf_3_dom"/>
</dbReference>
<dbReference type="PANTHER" id="PTHR36927">
    <property type="entry name" value="BLR4337 PROTEIN"/>
    <property type="match status" value="1"/>
</dbReference>
<feature type="transmembrane region" description="Helical" evidence="1">
    <location>
        <begin position="319"/>
        <end position="341"/>
    </location>
</feature>
<accession>A0ABU9J005</accession>
<feature type="transmembrane region" description="Helical" evidence="1">
    <location>
        <begin position="227"/>
        <end position="244"/>
    </location>
</feature>
<keyword evidence="4" id="KW-1185">Reference proteome</keyword>
<comment type="caution">
    <text evidence="3">The sequence shown here is derived from an EMBL/GenBank/DDBJ whole genome shotgun (WGS) entry which is preliminary data.</text>
</comment>
<dbReference type="Pfam" id="PF01757">
    <property type="entry name" value="Acyl_transf_3"/>
    <property type="match status" value="1"/>
</dbReference>
<dbReference type="EMBL" id="JBBWWT010000003">
    <property type="protein sequence ID" value="MEL1264555.1"/>
    <property type="molecule type" value="Genomic_DNA"/>
</dbReference>
<dbReference type="RefSeq" id="WP_341725732.1">
    <property type="nucleotide sequence ID" value="NZ_JBBWWT010000003.1"/>
</dbReference>
<feature type="transmembrane region" description="Helical" evidence="1">
    <location>
        <begin position="156"/>
        <end position="175"/>
    </location>
</feature>
<organism evidence="3 4">
    <name type="scientific">Pseudoxanthomonas putridarboris</name>
    <dbReference type="NCBI Taxonomy" id="752605"/>
    <lineage>
        <taxon>Bacteria</taxon>
        <taxon>Pseudomonadati</taxon>
        <taxon>Pseudomonadota</taxon>
        <taxon>Gammaproteobacteria</taxon>
        <taxon>Lysobacterales</taxon>
        <taxon>Lysobacteraceae</taxon>
        <taxon>Pseudoxanthomonas</taxon>
    </lineage>
</organism>
<feature type="transmembrane region" description="Helical" evidence="1">
    <location>
        <begin position="92"/>
        <end position="112"/>
    </location>
</feature>
<dbReference type="InterPro" id="IPR050623">
    <property type="entry name" value="Glucan_succinyl_AcylTrfase"/>
</dbReference>
<evidence type="ECO:0000313" key="3">
    <source>
        <dbReference type="EMBL" id="MEL1264555.1"/>
    </source>
</evidence>
<feature type="transmembrane region" description="Helical" evidence="1">
    <location>
        <begin position="353"/>
        <end position="373"/>
    </location>
</feature>